<dbReference type="Proteomes" id="UP001595867">
    <property type="component" value="Unassembled WGS sequence"/>
</dbReference>
<protein>
    <recommendedName>
        <fullName evidence="5">Lipoprotein</fullName>
    </recommendedName>
</protein>
<evidence type="ECO:0000313" key="4">
    <source>
        <dbReference type="Proteomes" id="UP001595867"/>
    </source>
</evidence>
<dbReference type="EMBL" id="JBHSBL010000020">
    <property type="protein sequence ID" value="MFC4069119.1"/>
    <property type="molecule type" value="Genomic_DNA"/>
</dbReference>
<accession>A0ABV8IXU9</accession>
<sequence length="186" mass="19830">MRFVLFMALILLAGCTSHEAEPAPTPSASSTSALPEAEGPAGNLASAGKDADWDTFVLPCEDKTKEPTIQQVVTADITGDGIADALVVRACDNSTVEVFDGSSPARRPWRIDQPLLSSPTAELRRPWVTGLEVASREIIIKANGHAIDDHGTCRKDRLTFAFTLVGTDFTQLRLENDPAGKCLPAG</sequence>
<gene>
    <name evidence="3" type="ORF">ACFO0C_29660</name>
</gene>
<comment type="caution">
    <text evidence="3">The sequence shown here is derived from an EMBL/GenBank/DDBJ whole genome shotgun (WGS) entry which is preliminary data.</text>
</comment>
<feature type="compositionally biased region" description="Low complexity" evidence="1">
    <location>
        <begin position="26"/>
        <end position="38"/>
    </location>
</feature>
<feature type="region of interest" description="Disordered" evidence="1">
    <location>
        <begin position="19"/>
        <end position="48"/>
    </location>
</feature>
<keyword evidence="4" id="KW-1185">Reference proteome</keyword>
<dbReference type="RefSeq" id="WP_378070012.1">
    <property type="nucleotide sequence ID" value="NZ_JBHSBL010000020.1"/>
</dbReference>
<dbReference type="PROSITE" id="PS51257">
    <property type="entry name" value="PROKAR_LIPOPROTEIN"/>
    <property type="match status" value="1"/>
</dbReference>
<evidence type="ECO:0008006" key="5">
    <source>
        <dbReference type="Google" id="ProtNLM"/>
    </source>
</evidence>
<evidence type="ECO:0000313" key="3">
    <source>
        <dbReference type="EMBL" id="MFC4069119.1"/>
    </source>
</evidence>
<keyword evidence="2" id="KW-0732">Signal</keyword>
<feature type="signal peptide" evidence="2">
    <location>
        <begin position="1"/>
        <end position="19"/>
    </location>
</feature>
<name>A0ABV8IXU9_9ACTN</name>
<proteinExistence type="predicted"/>
<reference evidence="4" key="1">
    <citation type="journal article" date="2019" name="Int. J. Syst. Evol. Microbiol.">
        <title>The Global Catalogue of Microorganisms (GCM) 10K type strain sequencing project: providing services to taxonomists for standard genome sequencing and annotation.</title>
        <authorList>
            <consortium name="The Broad Institute Genomics Platform"/>
            <consortium name="The Broad Institute Genome Sequencing Center for Infectious Disease"/>
            <person name="Wu L."/>
            <person name="Ma J."/>
        </authorList>
    </citation>
    <scope>NUCLEOTIDE SEQUENCE [LARGE SCALE GENOMIC DNA]</scope>
    <source>
        <strain evidence="4">TBRC 5832</strain>
    </source>
</reference>
<feature type="chain" id="PRO_5045966635" description="Lipoprotein" evidence="2">
    <location>
        <begin position="20"/>
        <end position="186"/>
    </location>
</feature>
<evidence type="ECO:0000256" key="2">
    <source>
        <dbReference type="SAM" id="SignalP"/>
    </source>
</evidence>
<organism evidence="3 4">
    <name type="scientific">Actinoplanes subglobosus</name>
    <dbReference type="NCBI Taxonomy" id="1547892"/>
    <lineage>
        <taxon>Bacteria</taxon>
        <taxon>Bacillati</taxon>
        <taxon>Actinomycetota</taxon>
        <taxon>Actinomycetes</taxon>
        <taxon>Micromonosporales</taxon>
        <taxon>Micromonosporaceae</taxon>
        <taxon>Actinoplanes</taxon>
    </lineage>
</organism>
<evidence type="ECO:0000256" key="1">
    <source>
        <dbReference type="SAM" id="MobiDB-lite"/>
    </source>
</evidence>